<keyword evidence="1" id="KW-0812">Transmembrane</keyword>
<evidence type="ECO:0000313" key="2">
    <source>
        <dbReference type="EMBL" id="PZP44102.1"/>
    </source>
</evidence>
<accession>A0A2W5GLI8</accession>
<comment type="caution">
    <text evidence="2">The sequence shown here is derived from an EMBL/GenBank/DDBJ whole genome shotgun (WGS) entry which is preliminary data.</text>
</comment>
<dbReference type="AlphaFoldDB" id="A0A2W5GLI8"/>
<sequence length="51" mass="5530">MDGLLVFLGDILSGLISGSPPKSNFVRWMAYAINAIIIILSGLLIYGKYLT</sequence>
<evidence type="ECO:0000256" key="1">
    <source>
        <dbReference type="SAM" id="Phobius"/>
    </source>
</evidence>
<proteinExistence type="predicted"/>
<name>A0A2W5GLI8_9HYPH</name>
<dbReference type="EMBL" id="QFOL01000382">
    <property type="protein sequence ID" value="PZP44102.1"/>
    <property type="molecule type" value="Genomic_DNA"/>
</dbReference>
<feature type="transmembrane region" description="Helical" evidence="1">
    <location>
        <begin position="28"/>
        <end position="46"/>
    </location>
</feature>
<keyword evidence="1" id="KW-1133">Transmembrane helix</keyword>
<gene>
    <name evidence="2" type="ORF">DI595_20460</name>
</gene>
<keyword evidence="1" id="KW-0472">Membrane</keyword>
<organism evidence="2 3">
    <name type="scientific">Agrobacterium fabrum</name>
    <dbReference type="NCBI Taxonomy" id="1176649"/>
    <lineage>
        <taxon>Bacteria</taxon>
        <taxon>Pseudomonadati</taxon>
        <taxon>Pseudomonadota</taxon>
        <taxon>Alphaproteobacteria</taxon>
        <taxon>Hyphomicrobiales</taxon>
        <taxon>Rhizobiaceae</taxon>
        <taxon>Rhizobium/Agrobacterium group</taxon>
        <taxon>Agrobacterium</taxon>
        <taxon>Agrobacterium tumefaciens complex</taxon>
    </lineage>
</organism>
<dbReference type="Proteomes" id="UP000249769">
    <property type="component" value="Unassembled WGS sequence"/>
</dbReference>
<evidence type="ECO:0000313" key="3">
    <source>
        <dbReference type="Proteomes" id="UP000249769"/>
    </source>
</evidence>
<protein>
    <submittedName>
        <fullName evidence="2">Uncharacterized protein</fullName>
    </submittedName>
</protein>
<reference evidence="2 3" key="1">
    <citation type="submission" date="2017-08" db="EMBL/GenBank/DDBJ databases">
        <title>Infants hospitalized years apart are colonized by the same room-sourced microbial strains.</title>
        <authorList>
            <person name="Brooks B."/>
            <person name="Olm M.R."/>
            <person name="Firek B.A."/>
            <person name="Baker R."/>
            <person name="Thomas B.C."/>
            <person name="Morowitz M.J."/>
            <person name="Banfield J.F."/>
        </authorList>
    </citation>
    <scope>NUCLEOTIDE SEQUENCE [LARGE SCALE GENOMIC DNA]</scope>
    <source>
        <strain evidence="2">S2_009_000_R2_73</strain>
    </source>
</reference>